<dbReference type="InterPro" id="IPR050445">
    <property type="entry name" value="Bact_polysacc_biosynth/exp"/>
</dbReference>
<keyword evidence="3" id="KW-0472">Membrane</keyword>
<proteinExistence type="predicted"/>
<dbReference type="GO" id="GO:0004713">
    <property type="term" value="F:protein tyrosine kinase activity"/>
    <property type="evidence" value="ECO:0007669"/>
    <property type="project" value="TreeGrafter"/>
</dbReference>
<dbReference type="STRING" id="311180.SAMN04488050_104224"/>
<feature type="transmembrane region" description="Helical" evidence="3">
    <location>
        <begin position="370"/>
        <end position="391"/>
    </location>
</feature>
<accession>A0A1I6SA32</accession>
<evidence type="ECO:0000313" key="5">
    <source>
        <dbReference type="Proteomes" id="UP000199392"/>
    </source>
</evidence>
<reference evidence="5" key="1">
    <citation type="submission" date="2016-10" db="EMBL/GenBank/DDBJ databases">
        <authorList>
            <person name="Varghese N."/>
            <person name="Submissions S."/>
        </authorList>
    </citation>
    <scope>NUCLEOTIDE SEQUENCE [LARGE SCALE GENOMIC DNA]</scope>
    <source>
        <strain evidence="5">DSM 26894</strain>
    </source>
</reference>
<dbReference type="Proteomes" id="UP000199392">
    <property type="component" value="Unassembled WGS sequence"/>
</dbReference>
<protein>
    <recommendedName>
        <fullName evidence="6">Polysaccharide chain length determinant N-terminal domain-containing protein</fullName>
    </recommendedName>
</protein>
<dbReference type="EMBL" id="FOZW01000004">
    <property type="protein sequence ID" value="SFS73831.1"/>
    <property type="molecule type" value="Genomic_DNA"/>
</dbReference>
<feature type="transmembrane region" description="Helical" evidence="3">
    <location>
        <begin position="16"/>
        <end position="35"/>
    </location>
</feature>
<dbReference type="AlphaFoldDB" id="A0A1I6SA32"/>
<feature type="region of interest" description="Disordered" evidence="2">
    <location>
        <begin position="396"/>
        <end position="426"/>
    </location>
</feature>
<feature type="transmembrane region" description="Helical" evidence="3">
    <location>
        <begin position="42"/>
        <end position="60"/>
    </location>
</feature>
<organism evidence="4 5">
    <name type="scientific">Alloyangia pacifica</name>
    <dbReference type="NCBI Taxonomy" id="311180"/>
    <lineage>
        <taxon>Bacteria</taxon>
        <taxon>Pseudomonadati</taxon>
        <taxon>Pseudomonadota</taxon>
        <taxon>Alphaproteobacteria</taxon>
        <taxon>Rhodobacterales</taxon>
        <taxon>Roseobacteraceae</taxon>
        <taxon>Alloyangia</taxon>
    </lineage>
</organism>
<evidence type="ECO:0000256" key="1">
    <source>
        <dbReference type="SAM" id="Coils"/>
    </source>
</evidence>
<evidence type="ECO:0000256" key="3">
    <source>
        <dbReference type="SAM" id="Phobius"/>
    </source>
</evidence>
<evidence type="ECO:0008006" key="6">
    <source>
        <dbReference type="Google" id="ProtNLM"/>
    </source>
</evidence>
<evidence type="ECO:0000313" key="4">
    <source>
        <dbReference type="EMBL" id="SFS73831.1"/>
    </source>
</evidence>
<evidence type="ECO:0000256" key="2">
    <source>
        <dbReference type="SAM" id="MobiDB-lite"/>
    </source>
</evidence>
<feature type="coiled-coil region" evidence="1">
    <location>
        <begin position="191"/>
        <end position="303"/>
    </location>
</feature>
<keyword evidence="5" id="KW-1185">Reference proteome</keyword>
<dbReference type="PANTHER" id="PTHR32309:SF13">
    <property type="entry name" value="FERRIC ENTEROBACTIN TRANSPORT PROTEIN FEPE"/>
    <property type="match status" value="1"/>
</dbReference>
<keyword evidence="3" id="KW-1133">Transmembrane helix</keyword>
<keyword evidence="3" id="KW-0812">Transmembrane</keyword>
<name>A0A1I6SA32_9RHOB</name>
<keyword evidence="1" id="KW-0175">Coiled coil</keyword>
<sequence>MLPQGSVGATVLSRKLILSLFIKLFFADASGCPWIGFTVKRIILAIVVFGAVLTPLVFAIKQSQPTFEARSLVSFALGREYVYVPDPSLTDIRAPNAGDFQGFVNAEMLLLDNPKLVREAIETVGLNRVFPDMPDTEAGLVGATIRLDENTMIELITGSYVVKVSVFHTNPIIAAELVNALVSAFLDHRRVMYTERELTTITARLEKAQQEAEEIDSALVELLGAPDATGLQIEYENSVRDEVELNTELRDARLNMISLQQRKTSFENRLGFEAEALAAETEIEEAQSRISYLEEEYRETQAHIAQLSDIMPRARLLQARQEAQTSRIAELDLRLRDARAVEVSGFDNVRVIEEGTPPINPVSMSEKAQLAIAIVVACIAAFAAYMMAVLLGSRPRSPRDEDLQAPGVTVMKQSPRGDDRPAHVVR</sequence>
<gene>
    <name evidence="4" type="ORF">SAMN04488050_104224</name>
</gene>
<dbReference type="PANTHER" id="PTHR32309">
    <property type="entry name" value="TYROSINE-PROTEIN KINASE"/>
    <property type="match status" value="1"/>
</dbReference>
<dbReference type="GO" id="GO:0005886">
    <property type="term" value="C:plasma membrane"/>
    <property type="evidence" value="ECO:0007669"/>
    <property type="project" value="TreeGrafter"/>
</dbReference>
<feature type="compositionally biased region" description="Basic and acidic residues" evidence="2">
    <location>
        <begin position="415"/>
        <end position="426"/>
    </location>
</feature>